<dbReference type="Proteomes" id="UP001267710">
    <property type="component" value="Unassembled WGS sequence"/>
</dbReference>
<evidence type="ECO:0000313" key="2">
    <source>
        <dbReference type="Proteomes" id="UP001267710"/>
    </source>
</evidence>
<sequence length="53" mass="6041">MARFRSNPKGSGVGGRSAAWRRWWIAELSTAHRALHPIPSTPLRNPWELVNTF</sequence>
<accession>A0ABU1IFD5</accession>
<name>A0ABU1IFD5_9BURK</name>
<organism evidence="1 2">
    <name type="scientific">Paracidovorax wautersii</name>
    <dbReference type="NCBI Taxonomy" id="1177982"/>
    <lineage>
        <taxon>Bacteria</taxon>
        <taxon>Pseudomonadati</taxon>
        <taxon>Pseudomonadota</taxon>
        <taxon>Betaproteobacteria</taxon>
        <taxon>Burkholderiales</taxon>
        <taxon>Comamonadaceae</taxon>
        <taxon>Paracidovorax</taxon>
    </lineage>
</organism>
<comment type="caution">
    <text evidence="1">The sequence shown here is derived from an EMBL/GenBank/DDBJ whole genome shotgun (WGS) entry which is preliminary data.</text>
</comment>
<protein>
    <submittedName>
        <fullName evidence="1">Uncharacterized protein</fullName>
    </submittedName>
</protein>
<gene>
    <name evidence="1" type="ORF">QE399_002663</name>
</gene>
<proteinExistence type="predicted"/>
<dbReference type="EMBL" id="JAVIZX010000001">
    <property type="protein sequence ID" value="MDR6214974.1"/>
    <property type="molecule type" value="Genomic_DNA"/>
</dbReference>
<keyword evidence="2" id="KW-1185">Reference proteome</keyword>
<reference evidence="1 2" key="1">
    <citation type="submission" date="2023-08" db="EMBL/GenBank/DDBJ databases">
        <title>Functional and genomic diversity of the sorghum phyllosphere microbiome.</title>
        <authorList>
            <person name="Shade A."/>
        </authorList>
    </citation>
    <scope>NUCLEOTIDE SEQUENCE [LARGE SCALE GENOMIC DNA]</scope>
    <source>
        <strain evidence="1 2">SORGH_AS_0335</strain>
    </source>
</reference>
<dbReference type="RefSeq" id="WP_309829269.1">
    <property type="nucleotide sequence ID" value="NZ_JAVIZX010000001.1"/>
</dbReference>
<evidence type="ECO:0000313" key="1">
    <source>
        <dbReference type="EMBL" id="MDR6214974.1"/>
    </source>
</evidence>